<dbReference type="Pfam" id="PF09837">
    <property type="entry name" value="DUF2064"/>
    <property type="match status" value="1"/>
</dbReference>
<name>A0ABR6W4W3_9BACT</name>
<protein>
    <recommendedName>
        <fullName evidence="3">Glycosyltransferase</fullName>
    </recommendedName>
</protein>
<dbReference type="Proteomes" id="UP000700732">
    <property type="component" value="Unassembled WGS sequence"/>
</dbReference>
<dbReference type="PANTHER" id="PTHR36529:SF1">
    <property type="entry name" value="GLYCOSYLTRANSFERASE"/>
    <property type="match status" value="1"/>
</dbReference>
<dbReference type="InterPro" id="IPR018641">
    <property type="entry name" value="Trfase_1_rSAM/seldom-assoc"/>
</dbReference>
<dbReference type="EMBL" id="VFIA01000010">
    <property type="protein sequence ID" value="MBC3791646.1"/>
    <property type="molecule type" value="Genomic_DNA"/>
</dbReference>
<dbReference type="SUPFAM" id="SSF53448">
    <property type="entry name" value="Nucleotide-diphospho-sugar transferases"/>
    <property type="match status" value="1"/>
</dbReference>
<accession>A0ABR6W4W3</accession>
<proteinExistence type="predicted"/>
<dbReference type="Gene3D" id="3.90.550.10">
    <property type="entry name" value="Spore Coat Polysaccharide Biosynthesis Protein SpsA, Chain A"/>
    <property type="match status" value="1"/>
</dbReference>
<dbReference type="RefSeq" id="WP_186737435.1">
    <property type="nucleotide sequence ID" value="NZ_VFIA01000010.1"/>
</dbReference>
<dbReference type="NCBIfam" id="TIGR04282">
    <property type="entry name" value="glyco_like_cofC"/>
    <property type="match status" value="1"/>
</dbReference>
<reference evidence="1 2" key="1">
    <citation type="submission" date="2019-06" db="EMBL/GenBank/DDBJ databases">
        <title>Spirosoma utsteinense sp. nov. isolated from Antarctic ice-free soils.</title>
        <authorList>
            <person name="Tahon G."/>
        </authorList>
    </citation>
    <scope>NUCLEOTIDE SEQUENCE [LARGE SCALE GENOMIC DNA]</scope>
    <source>
        <strain evidence="1 2">LMG 31447</strain>
    </source>
</reference>
<gene>
    <name evidence="1" type="ORF">FH603_2152</name>
</gene>
<evidence type="ECO:0000313" key="1">
    <source>
        <dbReference type="EMBL" id="MBC3791646.1"/>
    </source>
</evidence>
<evidence type="ECO:0008006" key="3">
    <source>
        <dbReference type="Google" id="ProtNLM"/>
    </source>
</evidence>
<comment type="caution">
    <text evidence="1">The sequence shown here is derived from an EMBL/GenBank/DDBJ whole genome shotgun (WGS) entry which is preliminary data.</text>
</comment>
<organism evidence="1 2">
    <name type="scientific">Spirosoma utsteinense</name>
    <dbReference type="NCBI Taxonomy" id="2585773"/>
    <lineage>
        <taxon>Bacteria</taxon>
        <taxon>Pseudomonadati</taxon>
        <taxon>Bacteroidota</taxon>
        <taxon>Cytophagia</taxon>
        <taxon>Cytophagales</taxon>
        <taxon>Cytophagaceae</taxon>
        <taxon>Spirosoma</taxon>
    </lineage>
</organism>
<dbReference type="PANTHER" id="PTHR36529">
    <property type="entry name" value="SLL1095 PROTEIN"/>
    <property type="match status" value="1"/>
</dbReference>
<keyword evidence="2" id="KW-1185">Reference proteome</keyword>
<dbReference type="InterPro" id="IPR029044">
    <property type="entry name" value="Nucleotide-diphossugar_trans"/>
</dbReference>
<evidence type="ECO:0000313" key="2">
    <source>
        <dbReference type="Proteomes" id="UP000700732"/>
    </source>
</evidence>
<sequence>MAESTLIIFVKNPIPGTVKTRIARTVGNEQAVAVYQHLLRHTQAITRPLRCRRVVYYGDFVNEDDGWNGYEKQLQSGQDLGQRMQEAFREQFEQGAGPVAIIGSDCLSITACHIEQAFAALARADVVIGPATDGGYYLLAMKKLHPALFDGMPWSQPELGQLTELASRQNGLTVERLDELTDIDEWADYEHALK</sequence>